<gene>
    <name evidence="2" type="ORF">A4H97_13160</name>
</gene>
<dbReference type="OrthoDB" id="797442at2"/>
<name>A0A1V9EAC5_9BACT</name>
<reference evidence="3" key="1">
    <citation type="submission" date="2016-04" db="EMBL/GenBank/DDBJ databases">
        <authorList>
            <person name="Chen L."/>
            <person name="Zhuang W."/>
            <person name="Wang G."/>
        </authorList>
    </citation>
    <scope>NUCLEOTIDE SEQUENCE [LARGE SCALE GENOMIC DNA]</scope>
    <source>
        <strain evidence="3">17621</strain>
    </source>
</reference>
<dbReference type="Proteomes" id="UP000192610">
    <property type="component" value="Unassembled WGS sequence"/>
</dbReference>
<comment type="caution">
    <text evidence="2">The sequence shown here is derived from an EMBL/GenBank/DDBJ whole genome shotgun (WGS) entry which is preliminary data.</text>
</comment>
<keyword evidence="1" id="KW-0732">Signal</keyword>
<dbReference type="STRING" id="354355.SAMN05660816_03303"/>
<sequence length="155" mass="17623">MKKTYSFLVIALLLTAMVACKKDKDEDNNPNDELVSTWELESTATSWVPQTFYEPGNGNLLIFKVDSYTSIYKNQIVQQGSYTSAPDNTVEDNTCMTNLKDIYTRSITFVYDSPGSPYKRFYYVADNKLYLISGCNANDAHAESVYRRVNPSDMN</sequence>
<evidence type="ECO:0000256" key="1">
    <source>
        <dbReference type="SAM" id="SignalP"/>
    </source>
</evidence>
<organism evidence="2 3">
    <name type="scientific">Niastella yeongjuensis</name>
    <dbReference type="NCBI Taxonomy" id="354355"/>
    <lineage>
        <taxon>Bacteria</taxon>
        <taxon>Pseudomonadati</taxon>
        <taxon>Bacteroidota</taxon>
        <taxon>Chitinophagia</taxon>
        <taxon>Chitinophagales</taxon>
        <taxon>Chitinophagaceae</taxon>
        <taxon>Niastella</taxon>
    </lineage>
</organism>
<evidence type="ECO:0000313" key="2">
    <source>
        <dbReference type="EMBL" id="OQP43087.1"/>
    </source>
</evidence>
<feature type="chain" id="PRO_5010710524" description="Lipocalin-like domain-containing protein" evidence="1">
    <location>
        <begin position="22"/>
        <end position="155"/>
    </location>
</feature>
<dbReference type="AlphaFoldDB" id="A0A1V9EAC5"/>
<accession>A0A1V9EAC5</accession>
<feature type="signal peptide" evidence="1">
    <location>
        <begin position="1"/>
        <end position="21"/>
    </location>
</feature>
<proteinExistence type="predicted"/>
<evidence type="ECO:0008006" key="4">
    <source>
        <dbReference type="Google" id="ProtNLM"/>
    </source>
</evidence>
<dbReference type="EMBL" id="LVXG01000056">
    <property type="protein sequence ID" value="OQP43087.1"/>
    <property type="molecule type" value="Genomic_DNA"/>
</dbReference>
<evidence type="ECO:0000313" key="3">
    <source>
        <dbReference type="Proteomes" id="UP000192610"/>
    </source>
</evidence>
<keyword evidence="3" id="KW-1185">Reference proteome</keyword>
<dbReference type="RefSeq" id="WP_081203498.1">
    <property type="nucleotide sequence ID" value="NZ_FOCZ01000005.1"/>
</dbReference>
<protein>
    <recommendedName>
        <fullName evidence="4">Lipocalin-like domain-containing protein</fullName>
    </recommendedName>
</protein>
<dbReference type="PROSITE" id="PS51257">
    <property type="entry name" value="PROKAR_LIPOPROTEIN"/>
    <property type="match status" value="1"/>
</dbReference>